<evidence type="ECO:0000313" key="2">
    <source>
        <dbReference type="EMBL" id="KAJ4191336.1"/>
    </source>
</evidence>
<reference evidence="2" key="1">
    <citation type="submission" date="2022-09" db="EMBL/GenBank/DDBJ databases">
        <title>Fusarium specimens isolated from Avocado Roots.</title>
        <authorList>
            <person name="Stajich J."/>
            <person name="Roper C."/>
            <person name="Heimlech-Rivalta G."/>
        </authorList>
    </citation>
    <scope>NUCLEOTIDE SEQUENCE</scope>
    <source>
        <strain evidence="2">A02</strain>
    </source>
</reference>
<comment type="caution">
    <text evidence="2">The sequence shown here is derived from an EMBL/GenBank/DDBJ whole genome shotgun (WGS) entry which is preliminary data.</text>
</comment>
<gene>
    <name evidence="2" type="ORF">NW755_004519</name>
</gene>
<feature type="region of interest" description="Disordered" evidence="1">
    <location>
        <begin position="1"/>
        <end position="27"/>
    </location>
</feature>
<name>A0A9W8V449_9HYPO</name>
<evidence type="ECO:0000256" key="1">
    <source>
        <dbReference type="SAM" id="MobiDB-lite"/>
    </source>
</evidence>
<feature type="compositionally biased region" description="Basic and acidic residues" evidence="1">
    <location>
        <begin position="7"/>
        <end position="21"/>
    </location>
</feature>
<dbReference type="EMBL" id="JAOQAV010000009">
    <property type="protein sequence ID" value="KAJ4191336.1"/>
    <property type="molecule type" value="Genomic_DNA"/>
</dbReference>
<evidence type="ECO:0000313" key="3">
    <source>
        <dbReference type="Proteomes" id="UP001152087"/>
    </source>
</evidence>
<keyword evidence="3" id="KW-1185">Reference proteome</keyword>
<protein>
    <submittedName>
        <fullName evidence="2">Uncharacterized protein</fullName>
    </submittedName>
</protein>
<sequence>MARRIGRKSEKLKDSLHRAEGDDPSAEGSELFILDQEAKRLDDLANGFRHGALKTQLQQNSHLELYRSWVKVSLRPSDTDDIDEVCFPSPTDDGGFKKLASQLRQFLVYALKKCVPRSNEDNCISYHTLVRYRCSMEFWLVRKYRERQIEPPSRGWIHDKMTEITRALQKEVKIRSQRSSRLNRSHAGTWDLLMMMDFDIRETLCIELAECRHYILDFRDQPAVQDEDAAVEMTMSMHGTVCSNFDSRIPAIKPEKQQYYITRPLFRAMAIAIQGKDYSRCYDIRPLSYMPVLIILTGQDDGLSFVMALEEREDAAFGPQPDPVASTANSCYLFRENRAEQLDWDNGPLAGPSSQWMDMNQYPTWTGLGARYDRTLNIIERRPFERHMEWDCDCIEQDLRNQ</sequence>
<accession>A0A9W8V449</accession>
<dbReference type="AlphaFoldDB" id="A0A9W8V449"/>
<dbReference type="Proteomes" id="UP001152087">
    <property type="component" value="Unassembled WGS sequence"/>
</dbReference>
<organism evidence="2 3">
    <name type="scientific">Fusarium falciforme</name>
    <dbReference type="NCBI Taxonomy" id="195108"/>
    <lineage>
        <taxon>Eukaryota</taxon>
        <taxon>Fungi</taxon>
        <taxon>Dikarya</taxon>
        <taxon>Ascomycota</taxon>
        <taxon>Pezizomycotina</taxon>
        <taxon>Sordariomycetes</taxon>
        <taxon>Hypocreomycetidae</taxon>
        <taxon>Hypocreales</taxon>
        <taxon>Nectriaceae</taxon>
        <taxon>Fusarium</taxon>
        <taxon>Fusarium solani species complex</taxon>
    </lineage>
</organism>
<proteinExistence type="predicted"/>